<reference evidence="4 5" key="1">
    <citation type="submission" date="2016-10" db="EMBL/GenBank/DDBJ databases">
        <authorList>
            <person name="de Groot N.N."/>
        </authorList>
    </citation>
    <scope>NUCLEOTIDE SEQUENCE [LARGE SCALE GENOMIC DNA]</scope>
    <source>
        <strain evidence="4 5">DSM 18180</strain>
    </source>
</reference>
<dbReference type="Gene3D" id="3.40.630.30">
    <property type="match status" value="1"/>
</dbReference>
<dbReference type="InterPro" id="IPR000182">
    <property type="entry name" value="GNAT_dom"/>
</dbReference>
<organism evidence="4 5">
    <name type="scientific">Flaviramulus basaltis</name>
    <dbReference type="NCBI Taxonomy" id="369401"/>
    <lineage>
        <taxon>Bacteria</taxon>
        <taxon>Pseudomonadati</taxon>
        <taxon>Bacteroidota</taxon>
        <taxon>Flavobacteriia</taxon>
        <taxon>Flavobacteriales</taxon>
        <taxon>Flavobacteriaceae</taxon>
        <taxon>Flaviramulus</taxon>
    </lineage>
</organism>
<dbReference type="PANTHER" id="PTHR43072">
    <property type="entry name" value="N-ACETYLTRANSFERASE"/>
    <property type="match status" value="1"/>
</dbReference>
<proteinExistence type="predicted"/>
<protein>
    <submittedName>
        <fullName evidence="4">Phosphinothricin acetyltransferase</fullName>
    </submittedName>
</protein>
<dbReference type="PROSITE" id="PS51186">
    <property type="entry name" value="GNAT"/>
    <property type="match status" value="1"/>
</dbReference>
<accession>A0A1K2IFR4</accession>
<evidence type="ECO:0000259" key="3">
    <source>
        <dbReference type="PROSITE" id="PS51186"/>
    </source>
</evidence>
<dbReference type="Pfam" id="PF00583">
    <property type="entry name" value="Acetyltransf_1"/>
    <property type="match status" value="1"/>
</dbReference>
<gene>
    <name evidence="4" type="ORF">SAMN05428642_1011001</name>
</gene>
<dbReference type="Proteomes" id="UP000182544">
    <property type="component" value="Unassembled WGS sequence"/>
</dbReference>
<dbReference type="EMBL" id="FPKV01000001">
    <property type="protein sequence ID" value="SFZ90547.1"/>
    <property type="molecule type" value="Genomic_DNA"/>
</dbReference>
<dbReference type="STRING" id="369401.SAMN05428642_1011001"/>
<dbReference type="SUPFAM" id="SSF55729">
    <property type="entry name" value="Acyl-CoA N-acyltransferases (Nat)"/>
    <property type="match status" value="1"/>
</dbReference>
<keyword evidence="2" id="KW-0012">Acyltransferase</keyword>
<dbReference type="CDD" id="cd04301">
    <property type="entry name" value="NAT_SF"/>
    <property type="match status" value="1"/>
</dbReference>
<evidence type="ECO:0000313" key="5">
    <source>
        <dbReference type="Proteomes" id="UP000182544"/>
    </source>
</evidence>
<feature type="domain" description="N-acetyltransferase" evidence="3">
    <location>
        <begin position="3"/>
        <end position="156"/>
    </location>
</feature>
<dbReference type="PANTHER" id="PTHR43072:SF23">
    <property type="entry name" value="UPF0039 PROTEIN C11D3.02C"/>
    <property type="match status" value="1"/>
</dbReference>
<sequence>MGIVVRTLLKTDWHTVSKIYKEGIATGTATFEIECPNWKEWDDKYISNCRIVAIFNNEVVGFAVLSSVSKREVYKGVAEVSVYVSEGFRGNNFGETLLKHLIVKSEAHGFWTLQANIFSKNIASINLHKKCEFRIVGIREKIGKRDGKWYDNQLLERRSKVVN</sequence>
<keyword evidence="5" id="KW-1185">Reference proteome</keyword>
<dbReference type="GO" id="GO:0016747">
    <property type="term" value="F:acyltransferase activity, transferring groups other than amino-acyl groups"/>
    <property type="evidence" value="ECO:0007669"/>
    <property type="project" value="InterPro"/>
</dbReference>
<name>A0A1K2IFR4_9FLAO</name>
<dbReference type="InterPro" id="IPR016181">
    <property type="entry name" value="Acyl_CoA_acyltransferase"/>
</dbReference>
<dbReference type="AlphaFoldDB" id="A0A1K2IFR4"/>
<evidence type="ECO:0000256" key="1">
    <source>
        <dbReference type="ARBA" id="ARBA00022679"/>
    </source>
</evidence>
<keyword evidence="1 4" id="KW-0808">Transferase</keyword>
<dbReference type="OrthoDB" id="9799096at2"/>
<evidence type="ECO:0000313" key="4">
    <source>
        <dbReference type="EMBL" id="SFZ90547.1"/>
    </source>
</evidence>
<evidence type="ECO:0000256" key="2">
    <source>
        <dbReference type="ARBA" id="ARBA00023315"/>
    </source>
</evidence>